<sequence>MVRLTHSAVYWRRRCINDTSSEDEENTPPNIQPSHQYDRDSKRRIEDASESASATGTATPPWLPPERSRPKSKLATNPPPSQESTSAPVSPPVSSRPYASPTTSSPVLLETPPRSPAALQPRHEGRRARREAAAPYARRQSAPQRDARPVINPRGSMRVTADG</sequence>
<dbReference type="AlphaFoldDB" id="G4ZCZ1"/>
<name>G4ZCZ1_PHYSP</name>
<feature type="compositionally biased region" description="Basic and acidic residues" evidence="1">
    <location>
        <begin position="36"/>
        <end position="47"/>
    </location>
</feature>
<gene>
    <name evidence="2" type="ORF">PHYSODRAFT_255504</name>
</gene>
<evidence type="ECO:0000313" key="3">
    <source>
        <dbReference type="Proteomes" id="UP000002640"/>
    </source>
</evidence>
<feature type="region of interest" description="Disordered" evidence="1">
    <location>
        <begin position="11"/>
        <end position="163"/>
    </location>
</feature>
<protein>
    <submittedName>
        <fullName evidence="2">Uncharacterized protein</fullName>
    </submittedName>
</protein>
<feature type="compositionally biased region" description="Low complexity" evidence="1">
    <location>
        <begin position="86"/>
        <end position="101"/>
    </location>
</feature>
<accession>G4ZCZ1</accession>
<dbReference type="RefSeq" id="XP_009527997.1">
    <property type="nucleotide sequence ID" value="XM_009529702.1"/>
</dbReference>
<evidence type="ECO:0000256" key="1">
    <source>
        <dbReference type="SAM" id="MobiDB-lite"/>
    </source>
</evidence>
<dbReference type="GeneID" id="20638621"/>
<dbReference type="Proteomes" id="UP000002640">
    <property type="component" value="Unassembled WGS sequence"/>
</dbReference>
<dbReference type="OMA" id="THSAVYW"/>
<dbReference type="InParanoid" id="G4ZCZ1"/>
<dbReference type="EMBL" id="JH159154">
    <property type="protein sequence ID" value="EGZ18939.1"/>
    <property type="molecule type" value="Genomic_DNA"/>
</dbReference>
<dbReference type="KEGG" id="psoj:PHYSODRAFT_255504"/>
<evidence type="ECO:0000313" key="2">
    <source>
        <dbReference type="EMBL" id="EGZ18939.1"/>
    </source>
</evidence>
<reference evidence="2 3" key="1">
    <citation type="journal article" date="2006" name="Science">
        <title>Phytophthora genome sequences uncover evolutionary origins and mechanisms of pathogenesis.</title>
        <authorList>
            <person name="Tyler B.M."/>
            <person name="Tripathy S."/>
            <person name="Zhang X."/>
            <person name="Dehal P."/>
            <person name="Jiang R.H."/>
            <person name="Aerts A."/>
            <person name="Arredondo F.D."/>
            <person name="Baxter L."/>
            <person name="Bensasson D."/>
            <person name="Beynon J.L."/>
            <person name="Chapman J."/>
            <person name="Damasceno C.M."/>
            <person name="Dorrance A.E."/>
            <person name="Dou D."/>
            <person name="Dickerman A.W."/>
            <person name="Dubchak I.L."/>
            <person name="Garbelotto M."/>
            <person name="Gijzen M."/>
            <person name="Gordon S.G."/>
            <person name="Govers F."/>
            <person name="Grunwald N.J."/>
            <person name="Huang W."/>
            <person name="Ivors K.L."/>
            <person name="Jones R.W."/>
            <person name="Kamoun S."/>
            <person name="Krampis K."/>
            <person name="Lamour K.H."/>
            <person name="Lee M.K."/>
            <person name="McDonald W.H."/>
            <person name="Medina M."/>
            <person name="Meijer H.J."/>
            <person name="Nordberg E.K."/>
            <person name="Maclean D.J."/>
            <person name="Ospina-Giraldo M.D."/>
            <person name="Morris P.F."/>
            <person name="Phuntumart V."/>
            <person name="Putnam N.H."/>
            <person name="Rash S."/>
            <person name="Rose J.K."/>
            <person name="Sakihama Y."/>
            <person name="Salamov A.A."/>
            <person name="Savidor A."/>
            <person name="Scheuring C.F."/>
            <person name="Smith B.M."/>
            <person name="Sobral B.W."/>
            <person name="Terry A."/>
            <person name="Torto-Alalibo T.A."/>
            <person name="Win J."/>
            <person name="Xu Z."/>
            <person name="Zhang H."/>
            <person name="Grigoriev I.V."/>
            <person name="Rokhsar D.S."/>
            <person name="Boore J.L."/>
        </authorList>
    </citation>
    <scope>NUCLEOTIDE SEQUENCE [LARGE SCALE GENOMIC DNA]</scope>
    <source>
        <strain evidence="2 3">P6497</strain>
    </source>
</reference>
<organism evidence="2 3">
    <name type="scientific">Phytophthora sojae (strain P6497)</name>
    <name type="common">Soybean stem and root rot agent</name>
    <name type="synonym">Phytophthora megasperma f. sp. glycines</name>
    <dbReference type="NCBI Taxonomy" id="1094619"/>
    <lineage>
        <taxon>Eukaryota</taxon>
        <taxon>Sar</taxon>
        <taxon>Stramenopiles</taxon>
        <taxon>Oomycota</taxon>
        <taxon>Peronosporomycetes</taxon>
        <taxon>Peronosporales</taxon>
        <taxon>Peronosporaceae</taxon>
        <taxon>Phytophthora</taxon>
    </lineage>
</organism>
<feature type="compositionally biased region" description="Low complexity" evidence="1">
    <location>
        <begin position="50"/>
        <end position="59"/>
    </location>
</feature>
<proteinExistence type="predicted"/>
<keyword evidence="3" id="KW-1185">Reference proteome</keyword>